<dbReference type="InterPro" id="IPR050502">
    <property type="entry name" value="Euk_RNA-bind_prot"/>
</dbReference>
<organism evidence="4 5">
    <name type="scientific">candidate division TA06 bacterium</name>
    <dbReference type="NCBI Taxonomy" id="2250710"/>
    <lineage>
        <taxon>Bacteria</taxon>
        <taxon>Bacteria division TA06</taxon>
    </lineage>
</organism>
<gene>
    <name evidence="4" type="ORF">DRP43_01385</name>
</gene>
<reference evidence="4 5" key="1">
    <citation type="submission" date="2018-06" db="EMBL/GenBank/DDBJ databases">
        <title>Extensive metabolic versatility and redundancy in microbially diverse, dynamic hydrothermal sediments.</title>
        <authorList>
            <person name="Dombrowski N."/>
            <person name="Teske A."/>
            <person name="Baker B.J."/>
        </authorList>
    </citation>
    <scope>NUCLEOTIDE SEQUENCE [LARGE SCALE GENOMIC DNA]</scope>
    <source>
        <strain evidence="4">B10_G13</strain>
    </source>
</reference>
<dbReference type="Pfam" id="PF00076">
    <property type="entry name" value="RRM_1"/>
    <property type="match status" value="1"/>
</dbReference>
<evidence type="ECO:0000259" key="3">
    <source>
        <dbReference type="PROSITE" id="PS50102"/>
    </source>
</evidence>
<dbReference type="PROSITE" id="PS50102">
    <property type="entry name" value="RRM"/>
    <property type="match status" value="1"/>
</dbReference>
<sequence length="86" mass="9810">MQGNKLYVGNLNYSVSEDELKDLFTAHGEVKSVRIIEGKGFAFVEMSSTEEAEKAKEALNNADFKGRTMKVDEAKPPRPRNDRYRR</sequence>
<dbReference type="EMBL" id="QNBD01000043">
    <property type="protein sequence ID" value="RKX72165.1"/>
    <property type="molecule type" value="Genomic_DNA"/>
</dbReference>
<dbReference type="SUPFAM" id="SSF54928">
    <property type="entry name" value="RNA-binding domain, RBD"/>
    <property type="match status" value="1"/>
</dbReference>
<dbReference type="PANTHER" id="PTHR48025:SF1">
    <property type="entry name" value="RRM DOMAIN-CONTAINING PROTEIN"/>
    <property type="match status" value="1"/>
</dbReference>
<dbReference type="InterPro" id="IPR035979">
    <property type="entry name" value="RBD_domain_sf"/>
</dbReference>
<dbReference type="InterPro" id="IPR000504">
    <property type="entry name" value="RRM_dom"/>
</dbReference>
<evidence type="ECO:0000256" key="1">
    <source>
        <dbReference type="ARBA" id="ARBA00022884"/>
    </source>
</evidence>
<keyword evidence="1" id="KW-0694">RNA-binding</keyword>
<dbReference type="SMART" id="SM00360">
    <property type="entry name" value="RRM"/>
    <property type="match status" value="1"/>
</dbReference>
<feature type="compositionally biased region" description="Basic and acidic residues" evidence="2">
    <location>
        <begin position="64"/>
        <end position="86"/>
    </location>
</feature>
<evidence type="ECO:0000256" key="2">
    <source>
        <dbReference type="SAM" id="MobiDB-lite"/>
    </source>
</evidence>
<proteinExistence type="predicted"/>
<dbReference type="PANTHER" id="PTHR48025">
    <property type="entry name" value="OS02G0815200 PROTEIN"/>
    <property type="match status" value="1"/>
</dbReference>
<accession>A0A660SMW6</accession>
<feature type="region of interest" description="Disordered" evidence="2">
    <location>
        <begin position="54"/>
        <end position="86"/>
    </location>
</feature>
<dbReference type="Gene3D" id="3.30.70.330">
    <property type="match status" value="1"/>
</dbReference>
<protein>
    <submittedName>
        <fullName evidence="4">RNA-binding protein</fullName>
    </submittedName>
</protein>
<dbReference type="InterPro" id="IPR012677">
    <property type="entry name" value="Nucleotide-bd_a/b_plait_sf"/>
</dbReference>
<comment type="caution">
    <text evidence="4">The sequence shown here is derived from an EMBL/GenBank/DDBJ whole genome shotgun (WGS) entry which is preliminary data.</text>
</comment>
<dbReference type="Proteomes" id="UP000271125">
    <property type="component" value="Unassembled WGS sequence"/>
</dbReference>
<evidence type="ECO:0000313" key="5">
    <source>
        <dbReference type="Proteomes" id="UP000271125"/>
    </source>
</evidence>
<dbReference type="GO" id="GO:0003729">
    <property type="term" value="F:mRNA binding"/>
    <property type="evidence" value="ECO:0007669"/>
    <property type="project" value="TreeGrafter"/>
</dbReference>
<dbReference type="AlphaFoldDB" id="A0A660SMW6"/>
<feature type="domain" description="RRM" evidence="3">
    <location>
        <begin position="4"/>
        <end position="76"/>
    </location>
</feature>
<name>A0A660SMW6_UNCT6</name>
<evidence type="ECO:0000313" key="4">
    <source>
        <dbReference type="EMBL" id="RKX72165.1"/>
    </source>
</evidence>